<evidence type="ECO:0000313" key="2">
    <source>
        <dbReference type="Proteomes" id="UP000297703"/>
    </source>
</evidence>
<keyword evidence="2" id="KW-1185">Reference proteome</keyword>
<comment type="caution">
    <text evidence="1">The sequence shown here is derived from an EMBL/GenBank/DDBJ whole genome shotgun (WGS) entry which is preliminary data.</text>
</comment>
<gene>
    <name evidence="1" type="ORF">DR999_PMT12575</name>
</gene>
<organism evidence="1 2">
    <name type="scientific">Platysternon megacephalum</name>
    <name type="common">big-headed turtle</name>
    <dbReference type="NCBI Taxonomy" id="55544"/>
    <lineage>
        <taxon>Eukaryota</taxon>
        <taxon>Metazoa</taxon>
        <taxon>Chordata</taxon>
        <taxon>Craniata</taxon>
        <taxon>Vertebrata</taxon>
        <taxon>Euteleostomi</taxon>
        <taxon>Archelosauria</taxon>
        <taxon>Testudinata</taxon>
        <taxon>Testudines</taxon>
        <taxon>Cryptodira</taxon>
        <taxon>Durocryptodira</taxon>
        <taxon>Testudinoidea</taxon>
        <taxon>Platysternidae</taxon>
        <taxon>Platysternon</taxon>
    </lineage>
</organism>
<dbReference type="GO" id="GO:0016787">
    <property type="term" value="F:hydrolase activity"/>
    <property type="evidence" value="ECO:0007669"/>
    <property type="project" value="UniProtKB-KW"/>
</dbReference>
<dbReference type="AlphaFoldDB" id="A0A4D9E3N9"/>
<proteinExistence type="predicted"/>
<reference evidence="1 2" key="1">
    <citation type="submission" date="2019-04" db="EMBL/GenBank/DDBJ databases">
        <title>Draft genome of the big-headed turtle Platysternon megacephalum.</title>
        <authorList>
            <person name="Gong S."/>
        </authorList>
    </citation>
    <scope>NUCLEOTIDE SEQUENCE [LARGE SCALE GENOMIC DNA]</scope>
    <source>
        <strain evidence="1">DO16091913</strain>
        <tissue evidence="1">Muscle</tissue>
    </source>
</reference>
<reference evidence="1 2" key="2">
    <citation type="submission" date="2019-04" db="EMBL/GenBank/DDBJ databases">
        <title>The genome sequence of big-headed turtle.</title>
        <authorList>
            <person name="Gong S."/>
        </authorList>
    </citation>
    <scope>NUCLEOTIDE SEQUENCE [LARGE SCALE GENOMIC DNA]</scope>
    <source>
        <strain evidence="1">DO16091913</strain>
        <tissue evidence="1">Muscle</tissue>
    </source>
</reference>
<accession>A0A4D9E3N9</accession>
<sequence>MPIMIERVNIIWNKNLKEECLQCKHDWILLYSTKENNHMTKLASSPSAFRVSNPCVCCTLLRGNKVALSGCENQSWNSVCASKFPEVIRSPAAGKQTVVPFSPRQRN</sequence>
<keyword evidence="1" id="KW-0378">Hydrolase</keyword>
<evidence type="ECO:0000313" key="1">
    <source>
        <dbReference type="EMBL" id="TFK04869.1"/>
    </source>
</evidence>
<dbReference type="EMBL" id="QXTE01000126">
    <property type="protein sequence ID" value="TFK04869.1"/>
    <property type="molecule type" value="Genomic_DNA"/>
</dbReference>
<dbReference type="Proteomes" id="UP000297703">
    <property type="component" value="Unassembled WGS sequence"/>
</dbReference>
<name>A0A4D9E3N9_9SAUR</name>
<protein>
    <submittedName>
        <fullName evidence="1">Ubiquitin carboxyl-terminal hydrolase 49</fullName>
    </submittedName>
</protein>